<comment type="subunit">
    <text evidence="4 9">Homodimer.</text>
</comment>
<evidence type="ECO:0000256" key="9">
    <source>
        <dbReference type="HAMAP-Rule" id="MF_01693"/>
    </source>
</evidence>
<organism evidence="12 13">
    <name type="scientific">Vibrio navarrensis</name>
    <dbReference type="NCBI Taxonomy" id="29495"/>
    <lineage>
        <taxon>Bacteria</taxon>
        <taxon>Pseudomonadati</taxon>
        <taxon>Pseudomonadota</taxon>
        <taxon>Gammaproteobacteria</taxon>
        <taxon>Vibrionales</taxon>
        <taxon>Vibrionaceae</taxon>
        <taxon>Vibrio</taxon>
    </lineage>
</organism>
<dbReference type="EMBL" id="JMCG01000002">
    <property type="protein sequence ID" value="KGK08712.1"/>
    <property type="molecule type" value="Genomic_DNA"/>
</dbReference>
<evidence type="ECO:0000256" key="7">
    <source>
        <dbReference type="ARBA" id="ARBA00022898"/>
    </source>
</evidence>
<dbReference type="InterPro" id="IPR001917">
    <property type="entry name" value="Aminotrans_II_pyridoxalP_BS"/>
</dbReference>
<dbReference type="PANTHER" id="PTHR13693:SF100">
    <property type="entry name" value="8-AMINO-7-OXONONANOATE SYNTHASE"/>
    <property type="match status" value="1"/>
</dbReference>
<feature type="binding site" evidence="9">
    <location>
        <position position="233"/>
    </location>
    <ligand>
        <name>pyridoxal 5'-phosphate</name>
        <dbReference type="ChEBI" id="CHEBI:597326"/>
    </ligand>
</feature>
<dbReference type="Pfam" id="PF00155">
    <property type="entry name" value="Aminotran_1_2"/>
    <property type="match status" value="1"/>
</dbReference>
<evidence type="ECO:0000256" key="10">
    <source>
        <dbReference type="PIRSR" id="PIRSR604723-51"/>
    </source>
</evidence>
<dbReference type="InterPro" id="IPR015422">
    <property type="entry name" value="PyrdxlP-dep_Trfase_small"/>
</dbReference>
<comment type="pathway">
    <text evidence="2 9">Cofactor biosynthesis; biotin biosynthesis.</text>
</comment>
<dbReference type="GO" id="GO:0008710">
    <property type="term" value="F:8-amino-7-oxononanoate synthase activity"/>
    <property type="evidence" value="ECO:0007669"/>
    <property type="project" value="UniProtKB-UniRule"/>
</dbReference>
<dbReference type="GO" id="GO:0009102">
    <property type="term" value="P:biotin biosynthetic process"/>
    <property type="evidence" value="ECO:0007669"/>
    <property type="project" value="UniProtKB-UniRule"/>
</dbReference>
<dbReference type="STRING" id="29495.EA26_15905"/>
<accession>A0A099LN13</accession>
<reference evidence="12 13" key="1">
    <citation type="submission" date="2014-04" db="EMBL/GenBank/DDBJ databases">
        <title>Genome sequencing of Vibrio navarrensis strains.</title>
        <authorList>
            <person name="Gladney L.M."/>
            <person name="Katz L.S."/>
            <person name="Marino-Ramirez L."/>
            <person name="Jordan I.K."/>
        </authorList>
    </citation>
    <scope>NUCLEOTIDE SEQUENCE [LARGE SCALE GENOMIC DNA]</scope>
    <source>
        <strain evidence="12 13">ATCC 51183</strain>
    </source>
</reference>
<feature type="modified residue" description="N6-(pyridoxal phosphate)lysine" evidence="9 10">
    <location>
        <position position="236"/>
    </location>
</feature>
<dbReference type="PROSITE" id="PS00599">
    <property type="entry name" value="AA_TRANSFER_CLASS_2"/>
    <property type="match status" value="1"/>
</dbReference>
<dbReference type="InterPro" id="IPR015421">
    <property type="entry name" value="PyrdxlP-dep_Trfase_major"/>
</dbReference>
<dbReference type="InterPro" id="IPR015424">
    <property type="entry name" value="PyrdxlP-dep_Trfase"/>
</dbReference>
<dbReference type="InterPro" id="IPR004839">
    <property type="entry name" value="Aminotransferase_I/II_large"/>
</dbReference>
<dbReference type="HAMAP" id="MF_01693">
    <property type="entry name" value="BioF_aminotrans_2"/>
    <property type="match status" value="1"/>
</dbReference>
<evidence type="ECO:0000256" key="5">
    <source>
        <dbReference type="ARBA" id="ARBA00022679"/>
    </source>
</evidence>
<keyword evidence="7 9" id="KW-0663">Pyridoxal phosphate</keyword>
<dbReference type="Gene3D" id="3.90.1150.10">
    <property type="entry name" value="Aspartate Aminotransferase, domain 1"/>
    <property type="match status" value="1"/>
</dbReference>
<feature type="binding site" evidence="9">
    <location>
        <position position="23"/>
    </location>
    <ligand>
        <name>substrate</name>
    </ligand>
</feature>
<evidence type="ECO:0000256" key="4">
    <source>
        <dbReference type="ARBA" id="ARBA00011738"/>
    </source>
</evidence>
<comment type="function">
    <text evidence="9">Catalyzes the decarboxylative condensation of pimeloyl-[acyl-carrier protein] and L-alanine to produce 8-amino-7-oxononanoate (AON), [acyl-carrier protein], and carbon dioxide.</text>
</comment>
<evidence type="ECO:0000256" key="3">
    <source>
        <dbReference type="ARBA" id="ARBA00010008"/>
    </source>
</evidence>
<dbReference type="UniPathway" id="UPA00078"/>
<protein>
    <recommendedName>
        <fullName evidence="9">8-amino-7-oxononanoate synthase</fullName>
        <shortName evidence="9">AONS</shortName>
        <ecNumber evidence="9">2.3.1.47</ecNumber>
    </recommendedName>
    <alternativeName>
        <fullName evidence="9">7-keto-8-amino-pelargonic acid synthase</fullName>
        <shortName evidence="9">7-KAP synthase</shortName>
        <shortName evidence="9">KAPA synthase</shortName>
    </alternativeName>
    <alternativeName>
        <fullName evidence="9">8-amino-7-ketopelargonate synthase</fullName>
    </alternativeName>
</protein>
<keyword evidence="12" id="KW-0012">Acyltransferase</keyword>
<sequence length="385" mass="42107">MTPAFKSRIEGALSQRAQQGLSRRTQVIFSGNQTELECDGKRYINFSANDYLGLANDQSLVRAWQQGLSLYGCGSGASPMVTGFSPAHSNLEAALCDWLGFERAILFGSGFAANQAMLFSLLEKGDFLYQDKLNHASLQEAGHLSSATMKRWKHNDTRHLDTLLDAKGCSLVVTEGVFSMDGDLAPLANIAQVAKQKNAWLAIDDAHGIGVLGEEGRGSCDLAAIKPELLVVTFGKAFGLSGAAILCDQSTGDYLAQFARHHVYSTAIPPAQAFALTHAIEMIRTQRWRREKLDELQQTYALLLKNEAGYVDTSTPIKPWIIGDAQRTMAVSEHCRQQGLWLTAIRPPTVLQGTSRLRITLTANHNTEQLKVLARSLLQAMGESK</sequence>
<name>A0A099LN13_9VIBR</name>
<dbReference type="GO" id="GO:0030170">
    <property type="term" value="F:pyridoxal phosphate binding"/>
    <property type="evidence" value="ECO:0007669"/>
    <property type="project" value="UniProtKB-UniRule"/>
</dbReference>
<dbReference type="InterPro" id="IPR022834">
    <property type="entry name" value="AONS_Proteobacteria"/>
</dbReference>
<dbReference type="Gene3D" id="3.40.640.10">
    <property type="entry name" value="Type I PLP-dependent aspartate aminotransferase-like (Major domain)"/>
    <property type="match status" value="1"/>
</dbReference>
<feature type="domain" description="Aminotransferase class I/classII large" evidence="11">
    <location>
        <begin position="43"/>
        <end position="377"/>
    </location>
</feature>
<dbReference type="eggNOG" id="COG0156">
    <property type="taxonomic scope" value="Bacteria"/>
</dbReference>
<dbReference type="EC" id="2.3.1.47" evidence="9"/>
<comment type="cofactor">
    <cofactor evidence="1 9 10">
        <name>pyridoxal 5'-phosphate</name>
        <dbReference type="ChEBI" id="CHEBI:597326"/>
    </cofactor>
</comment>
<feature type="binding site" evidence="9">
    <location>
        <begin position="110"/>
        <end position="111"/>
    </location>
    <ligand>
        <name>pyridoxal 5'-phosphate</name>
        <dbReference type="ChEBI" id="CHEBI:597326"/>
    </ligand>
</feature>
<evidence type="ECO:0000256" key="2">
    <source>
        <dbReference type="ARBA" id="ARBA00004746"/>
    </source>
</evidence>
<gene>
    <name evidence="9" type="primary">bioF</name>
    <name evidence="12" type="ORF">EA26_15905</name>
</gene>
<feature type="binding site" evidence="9">
    <location>
        <position position="179"/>
    </location>
    <ligand>
        <name>pyridoxal 5'-phosphate</name>
        <dbReference type="ChEBI" id="CHEBI:597326"/>
    </ligand>
</feature>
<dbReference type="InterPro" id="IPR004723">
    <property type="entry name" value="AONS_Archaea/Proteobacteria"/>
</dbReference>
<keyword evidence="5 9" id="KW-0808">Transferase</keyword>
<feature type="binding site" evidence="9">
    <location>
        <position position="207"/>
    </location>
    <ligand>
        <name>pyridoxal 5'-phosphate</name>
        <dbReference type="ChEBI" id="CHEBI:597326"/>
    </ligand>
</feature>
<feature type="binding site" evidence="9">
    <location>
        <position position="135"/>
    </location>
    <ligand>
        <name>substrate</name>
    </ligand>
</feature>
<dbReference type="AlphaFoldDB" id="A0A099LN13"/>
<evidence type="ECO:0000256" key="6">
    <source>
        <dbReference type="ARBA" id="ARBA00022756"/>
    </source>
</evidence>
<proteinExistence type="inferred from homology"/>
<dbReference type="GeneID" id="43684564"/>
<comment type="similarity">
    <text evidence="3 9">Belongs to the class-II pyridoxal-phosphate-dependent aminotransferase family. BioF subfamily.</text>
</comment>
<dbReference type="PANTHER" id="PTHR13693">
    <property type="entry name" value="CLASS II AMINOTRANSFERASE/8-AMINO-7-OXONONANOATE SYNTHASE"/>
    <property type="match status" value="1"/>
</dbReference>
<evidence type="ECO:0000313" key="12">
    <source>
        <dbReference type="EMBL" id="KGK08712.1"/>
    </source>
</evidence>
<evidence type="ECO:0000313" key="13">
    <source>
        <dbReference type="Proteomes" id="UP000029994"/>
    </source>
</evidence>
<keyword evidence="13" id="KW-1185">Reference proteome</keyword>
<feature type="binding site" evidence="9">
    <location>
        <position position="349"/>
    </location>
    <ligand>
        <name>substrate</name>
    </ligand>
</feature>
<dbReference type="SUPFAM" id="SSF53383">
    <property type="entry name" value="PLP-dependent transferases"/>
    <property type="match status" value="1"/>
</dbReference>
<evidence type="ECO:0000259" key="11">
    <source>
        <dbReference type="Pfam" id="PF00155"/>
    </source>
</evidence>
<evidence type="ECO:0000256" key="1">
    <source>
        <dbReference type="ARBA" id="ARBA00001933"/>
    </source>
</evidence>
<keyword evidence="6 9" id="KW-0093">Biotin biosynthesis</keyword>
<comment type="caution">
    <text evidence="12">The sequence shown here is derived from an EMBL/GenBank/DDBJ whole genome shotgun (WGS) entry which is preliminary data.</text>
</comment>
<comment type="catalytic activity">
    <reaction evidence="8 9">
        <text>6-carboxyhexanoyl-[ACP] + L-alanine + H(+) = (8S)-8-amino-7-oxononanoate + holo-[ACP] + CO2</text>
        <dbReference type="Rhea" id="RHEA:42288"/>
        <dbReference type="Rhea" id="RHEA-COMP:9685"/>
        <dbReference type="Rhea" id="RHEA-COMP:9955"/>
        <dbReference type="ChEBI" id="CHEBI:15378"/>
        <dbReference type="ChEBI" id="CHEBI:16526"/>
        <dbReference type="ChEBI" id="CHEBI:57972"/>
        <dbReference type="ChEBI" id="CHEBI:64479"/>
        <dbReference type="ChEBI" id="CHEBI:78846"/>
        <dbReference type="ChEBI" id="CHEBI:149468"/>
        <dbReference type="EC" id="2.3.1.47"/>
    </reaction>
</comment>
<dbReference type="InterPro" id="IPR050087">
    <property type="entry name" value="AON_synthase_class-II"/>
</dbReference>
<dbReference type="RefSeq" id="WP_039429716.1">
    <property type="nucleotide sequence ID" value="NZ_CP061845.1"/>
</dbReference>
<evidence type="ECO:0000256" key="8">
    <source>
        <dbReference type="ARBA" id="ARBA00047715"/>
    </source>
</evidence>
<dbReference type="NCBIfam" id="TIGR00858">
    <property type="entry name" value="bioF"/>
    <property type="match status" value="1"/>
</dbReference>
<dbReference type="Proteomes" id="UP000029994">
    <property type="component" value="Unassembled WGS sequence"/>
</dbReference>